<name>A0A3E0HLL3_9PSEU</name>
<evidence type="ECO:0000313" key="2">
    <source>
        <dbReference type="EMBL" id="REH47363.1"/>
    </source>
</evidence>
<keyword evidence="1" id="KW-0732">Signal</keyword>
<dbReference type="Gene3D" id="3.40.50.2300">
    <property type="match status" value="1"/>
</dbReference>
<reference evidence="2 3" key="1">
    <citation type="submission" date="2018-08" db="EMBL/GenBank/DDBJ databases">
        <title>Genomic Encyclopedia of Archaeal and Bacterial Type Strains, Phase II (KMG-II): from individual species to whole genera.</title>
        <authorList>
            <person name="Goeker M."/>
        </authorList>
    </citation>
    <scope>NUCLEOTIDE SEQUENCE [LARGE SCALE GENOMIC DNA]</scope>
    <source>
        <strain evidence="2 3">DSM 45791</strain>
    </source>
</reference>
<feature type="signal peptide" evidence="1">
    <location>
        <begin position="1"/>
        <end position="21"/>
    </location>
</feature>
<protein>
    <recommendedName>
        <fullName evidence="4">Phosphotyrosine protein phosphatase I domain-containing protein</fullName>
    </recommendedName>
</protein>
<dbReference type="InterPro" id="IPR036196">
    <property type="entry name" value="Ptyr_pPase_sf"/>
</dbReference>
<proteinExistence type="predicted"/>
<dbReference type="EMBL" id="QUNO01000006">
    <property type="protein sequence ID" value="REH47363.1"/>
    <property type="molecule type" value="Genomic_DNA"/>
</dbReference>
<evidence type="ECO:0000256" key="1">
    <source>
        <dbReference type="SAM" id="SignalP"/>
    </source>
</evidence>
<evidence type="ECO:0000313" key="3">
    <source>
        <dbReference type="Proteomes" id="UP000256269"/>
    </source>
</evidence>
<gene>
    <name evidence="2" type="ORF">BCF44_106528</name>
</gene>
<keyword evidence="3" id="KW-1185">Reference proteome</keyword>
<accession>A0A3E0HLL3</accession>
<dbReference type="OrthoDB" id="9784339at2"/>
<dbReference type="AlphaFoldDB" id="A0A3E0HLL3"/>
<evidence type="ECO:0008006" key="4">
    <source>
        <dbReference type="Google" id="ProtNLM"/>
    </source>
</evidence>
<sequence length="79" mass="8609">MSRPRRILTACLGNHCRSTFAALVLADRGGPAVELRSAGLVAGRRSSWASGYSPRASTLLIYFSTRLVKSMSSVARPWR</sequence>
<dbReference type="Proteomes" id="UP000256269">
    <property type="component" value="Unassembled WGS sequence"/>
</dbReference>
<comment type="caution">
    <text evidence="2">The sequence shown here is derived from an EMBL/GenBank/DDBJ whole genome shotgun (WGS) entry which is preliminary data.</text>
</comment>
<dbReference type="RefSeq" id="WP_116175965.1">
    <property type="nucleotide sequence ID" value="NZ_CP144375.1"/>
</dbReference>
<organism evidence="2 3">
    <name type="scientific">Kutzneria buriramensis</name>
    <dbReference type="NCBI Taxonomy" id="1045776"/>
    <lineage>
        <taxon>Bacteria</taxon>
        <taxon>Bacillati</taxon>
        <taxon>Actinomycetota</taxon>
        <taxon>Actinomycetes</taxon>
        <taxon>Pseudonocardiales</taxon>
        <taxon>Pseudonocardiaceae</taxon>
        <taxon>Kutzneria</taxon>
    </lineage>
</organism>
<feature type="chain" id="PRO_5017617347" description="Phosphotyrosine protein phosphatase I domain-containing protein" evidence="1">
    <location>
        <begin position="22"/>
        <end position="79"/>
    </location>
</feature>
<dbReference type="SUPFAM" id="SSF52788">
    <property type="entry name" value="Phosphotyrosine protein phosphatases I"/>
    <property type="match status" value="1"/>
</dbReference>